<name>A0A0A9FSY7_ARUDO</name>
<dbReference type="AlphaFoldDB" id="A0A0A9FSY7"/>
<accession>A0A0A9FSY7</accession>
<protein>
    <submittedName>
        <fullName evidence="1">Uncharacterized protein</fullName>
    </submittedName>
</protein>
<reference evidence="1" key="1">
    <citation type="submission" date="2014-09" db="EMBL/GenBank/DDBJ databases">
        <authorList>
            <person name="Magalhaes I.L.F."/>
            <person name="Oliveira U."/>
            <person name="Santos F.R."/>
            <person name="Vidigal T.H.D.A."/>
            <person name="Brescovit A.D."/>
            <person name="Santos A.J."/>
        </authorList>
    </citation>
    <scope>NUCLEOTIDE SEQUENCE</scope>
    <source>
        <tissue evidence="1">Shoot tissue taken approximately 20 cm above the soil surface</tissue>
    </source>
</reference>
<proteinExistence type="predicted"/>
<organism evidence="1">
    <name type="scientific">Arundo donax</name>
    <name type="common">Giant reed</name>
    <name type="synonym">Donax arundinaceus</name>
    <dbReference type="NCBI Taxonomy" id="35708"/>
    <lineage>
        <taxon>Eukaryota</taxon>
        <taxon>Viridiplantae</taxon>
        <taxon>Streptophyta</taxon>
        <taxon>Embryophyta</taxon>
        <taxon>Tracheophyta</taxon>
        <taxon>Spermatophyta</taxon>
        <taxon>Magnoliopsida</taxon>
        <taxon>Liliopsida</taxon>
        <taxon>Poales</taxon>
        <taxon>Poaceae</taxon>
        <taxon>PACMAD clade</taxon>
        <taxon>Arundinoideae</taxon>
        <taxon>Arundineae</taxon>
        <taxon>Arundo</taxon>
    </lineage>
</organism>
<sequence>MISASSHKRKNYTLLNCTCKNKEKKKPTRIYKVLLPVSRLIFTWQWFATSY</sequence>
<evidence type="ECO:0000313" key="1">
    <source>
        <dbReference type="EMBL" id="JAE15965.1"/>
    </source>
</evidence>
<reference evidence="1" key="2">
    <citation type="journal article" date="2015" name="Data Brief">
        <title>Shoot transcriptome of the giant reed, Arundo donax.</title>
        <authorList>
            <person name="Barrero R.A."/>
            <person name="Guerrero F.D."/>
            <person name="Moolhuijzen P."/>
            <person name="Goolsby J.A."/>
            <person name="Tidwell J."/>
            <person name="Bellgard S.E."/>
            <person name="Bellgard M.I."/>
        </authorList>
    </citation>
    <scope>NUCLEOTIDE SEQUENCE</scope>
    <source>
        <tissue evidence="1">Shoot tissue taken approximately 20 cm above the soil surface</tissue>
    </source>
</reference>
<dbReference type="EMBL" id="GBRH01181931">
    <property type="protein sequence ID" value="JAE15965.1"/>
    <property type="molecule type" value="Transcribed_RNA"/>
</dbReference>